<gene>
    <name evidence="1" type="ORF">VZT92_003512</name>
</gene>
<name>A0AAW1FV58_ZOAVI</name>
<protein>
    <submittedName>
        <fullName evidence="1">Uncharacterized protein</fullName>
    </submittedName>
</protein>
<evidence type="ECO:0000313" key="2">
    <source>
        <dbReference type="Proteomes" id="UP001488805"/>
    </source>
</evidence>
<proteinExistence type="predicted"/>
<dbReference type="Proteomes" id="UP001488805">
    <property type="component" value="Unassembled WGS sequence"/>
</dbReference>
<sequence length="153" mass="16611">MRLNAESLHLRDSSLETVKQPDVCAAGADGRCEDLLETTAGADGRCEDLLETTAGADGRCEDLLETTWPSSDLTDPPRWSSAASELHFSSGSPEETPLHTMLSLPAAALCCLCSGECFQPIRSHRAPPLTNTVTLTFIHLSVSLQRWVLWQQS</sequence>
<dbReference type="AlphaFoldDB" id="A0AAW1FV58"/>
<accession>A0AAW1FV58</accession>
<comment type="caution">
    <text evidence="1">The sequence shown here is derived from an EMBL/GenBank/DDBJ whole genome shotgun (WGS) entry which is preliminary data.</text>
</comment>
<dbReference type="EMBL" id="JBCEZU010000023">
    <property type="protein sequence ID" value="KAK9538332.1"/>
    <property type="molecule type" value="Genomic_DNA"/>
</dbReference>
<organism evidence="1 2">
    <name type="scientific">Zoarces viviparus</name>
    <name type="common">Viviparous eelpout</name>
    <name type="synonym">Blennius viviparus</name>
    <dbReference type="NCBI Taxonomy" id="48416"/>
    <lineage>
        <taxon>Eukaryota</taxon>
        <taxon>Metazoa</taxon>
        <taxon>Chordata</taxon>
        <taxon>Craniata</taxon>
        <taxon>Vertebrata</taxon>
        <taxon>Euteleostomi</taxon>
        <taxon>Actinopterygii</taxon>
        <taxon>Neopterygii</taxon>
        <taxon>Teleostei</taxon>
        <taxon>Neoteleostei</taxon>
        <taxon>Acanthomorphata</taxon>
        <taxon>Eupercaria</taxon>
        <taxon>Perciformes</taxon>
        <taxon>Cottioidei</taxon>
        <taxon>Zoarcales</taxon>
        <taxon>Zoarcidae</taxon>
        <taxon>Zoarcinae</taxon>
        <taxon>Zoarces</taxon>
    </lineage>
</organism>
<keyword evidence="2" id="KW-1185">Reference proteome</keyword>
<evidence type="ECO:0000313" key="1">
    <source>
        <dbReference type="EMBL" id="KAK9538332.1"/>
    </source>
</evidence>
<reference evidence="1 2" key="1">
    <citation type="journal article" date="2024" name="Genome Biol. Evol.">
        <title>Chromosome-level genome assembly of the viviparous eelpout Zoarces viviparus.</title>
        <authorList>
            <person name="Fuhrmann N."/>
            <person name="Brasseur M.V."/>
            <person name="Bakowski C.E."/>
            <person name="Podsiadlowski L."/>
            <person name="Prost S."/>
            <person name="Krehenwinkel H."/>
            <person name="Mayer C."/>
        </authorList>
    </citation>
    <scope>NUCLEOTIDE SEQUENCE [LARGE SCALE GENOMIC DNA]</scope>
    <source>
        <strain evidence="1">NO-MEL_2022_Ind0_liver</strain>
    </source>
</reference>